<evidence type="ECO:0000256" key="7">
    <source>
        <dbReference type="ARBA" id="ARBA00023224"/>
    </source>
</evidence>
<organism evidence="13 14">
    <name type="scientific">Heliomicrobium gestii</name>
    <name type="common">Heliobacterium gestii</name>
    <dbReference type="NCBI Taxonomy" id="2699"/>
    <lineage>
        <taxon>Bacteria</taxon>
        <taxon>Bacillati</taxon>
        <taxon>Bacillota</taxon>
        <taxon>Clostridia</taxon>
        <taxon>Eubacteriales</taxon>
        <taxon>Heliobacteriaceae</taxon>
        <taxon>Heliomicrobium</taxon>
    </lineage>
</organism>
<dbReference type="Pfam" id="PF00015">
    <property type="entry name" value="MCPsignal"/>
    <property type="match status" value="1"/>
</dbReference>
<evidence type="ECO:0000313" key="13">
    <source>
        <dbReference type="EMBL" id="MZP42713.1"/>
    </source>
</evidence>
<dbReference type="InterPro" id="IPR003660">
    <property type="entry name" value="HAMP_dom"/>
</dbReference>
<dbReference type="PANTHER" id="PTHR32089">
    <property type="entry name" value="METHYL-ACCEPTING CHEMOTAXIS PROTEIN MCPB"/>
    <property type="match status" value="1"/>
</dbReference>
<proteinExistence type="inferred from homology"/>
<dbReference type="Proteomes" id="UP000471031">
    <property type="component" value="Unassembled WGS sequence"/>
</dbReference>
<dbReference type="PROSITE" id="PS50111">
    <property type="entry name" value="CHEMOTAXIS_TRANSDUC_2"/>
    <property type="match status" value="1"/>
</dbReference>
<evidence type="ECO:0000256" key="4">
    <source>
        <dbReference type="ARBA" id="ARBA00022692"/>
    </source>
</evidence>
<dbReference type="SUPFAM" id="SSF58104">
    <property type="entry name" value="Methyl-accepting chemotaxis protein (MCP) signaling domain"/>
    <property type="match status" value="1"/>
</dbReference>
<dbReference type="InterPro" id="IPR033479">
    <property type="entry name" value="dCache_1"/>
</dbReference>
<dbReference type="Pfam" id="PF00672">
    <property type="entry name" value="HAMP"/>
    <property type="match status" value="1"/>
</dbReference>
<evidence type="ECO:0000256" key="5">
    <source>
        <dbReference type="ARBA" id="ARBA00022989"/>
    </source>
</evidence>
<dbReference type="GO" id="GO:0004888">
    <property type="term" value="F:transmembrane signaling receptor activity"/>
    <property type="evidence" value="ECO:0007669"/>
    <property type="project" value="InterPro"/>
</dbReference>
<feature type="transmembrane region" description="Helical" evidence="10">
    <location>
        <begin position="275"/>
        <end position="298"/>
    </location>
</feature>
<dbReference type="GO" id="GO:0005886">
    <property type="term" value="C:plasma membrane"/>
    <property type="evidence" value="ECO:0007669"/>
    <property type="project" value="UniProtKB-SubCell"/>
</dbReference>
<evidence type="ECO:0000259" key="11">
    <source>
        <dbReference type="PROSITE" id="PS50111"/>
    </source>
</evidence>
<dbReference type="InterPro" id="IPR004090">
    <property type="entry name" value="Chemotax_Me-accpt_rcpt"/>
</dbReference>
<dbReference type="GO" id="GO:0007165">
    <property type="term" value="P:signal transduction"/>
    <property type="evidence" value="ECO:0007669"/>
    <property type="project" value="UniProtKB-KW"/>
</dbReference>
<keyword evidence="5 10" id="KW-1133">Transmembrane helix</keyword>
<dbReference type="EMBL" id="WXEX01000004">
    <property type="protein sequence ID" value="MZP42713.1"/>
    <property type="molecule type" value="Genomic_DNA"/>
</dbReference>
<dbReference type="CDD" id="cd12914">
    <property type="entry name" value="PDC1_DGC_like"/>
    <property type="match status" value="1"/>
</dbReference>
<dbReference type="Gene3D" id="6.10.340.10">
    <property type="match status" value="1"/>
</dbReference>
<evidence type="ECO:0000256" key="1">
    <source>
        <dbReference type="ARBA" id="ARBA00004651"/>
    </source>
</evidence>
<keyword evidence="4 10" id="KW-0812">Transmembrane</keyword>
<dbReference type="Gene3D" id="1.10.287.950">
    <property type="entry name" value="Methyl-accepting chemotaxis protein"/>
    <property type="match status" value="1"/>
</dbReference>
<evidence type="ECO:0000256" key="10">
    <source>
        <dbReference type="SAM" id="Phobius"/>
    </source>
</evidence>
<comment type="similarity">
    <text evidence="8">Belongs to the methyl-accepting chemotaxis (MCP) protein family.</text>
</comment>
<reference evidence="13 14" key="1">
    <citation type="submission" date="2020-01" db="EMBL/GenBank/DDBJ databases">
        <title>Whole genome sequence of Heliobacterium gestii DSM 11169.</title>
        <authorList>
            <person name="Kyndt J.A."/>
            <person name="Meyer T.E."/>
        </authorList>
    </citation>
    <scope>NUCLEOTIDE SEQUENCE [LARGE SCALE GENOMIC DNA]</scope>
    <source>
        <strain evidence="13 14">DSM 11169</strain>
    </source>
</reference>
<dbReference type="RefSeq" id="WP_161261265.1">
    <property type="nucleotide sequence ID" value="NZ_JAFBDC010000003.1"/>
</dbReference>
<keyword evidence="7 9" id="KW-0807">Transducer</keyword>
<name>A0A845LGW6_HELGE</name>
<evidence type="ECO:0000256" key="6">
    <source>
        <dbReference type="ARBA" id="ARBA00023136"/>
    </source>
</evidence>
<dbReference type="CDD" id="cd11386">
    <property type="entry name" value="MCP_signal"/>
    <property type="match status" value="1"/>
</dbReference>
<dbReference type="SUPFAM" id="SSF103190">
    <property type="entry name" value="Sensory domain-like"/>
    <property type="match status" value="1"/>
</dbReference>
<sequence length="659" mass="72330">MKSIKAKLILFFFLSMTVAIGSIAGIVYMKAKDVFLTQLKQSMMTQSEVVANNIGSWLDDTEKYLETLGLSPIRTLSPEQVEPYLKSELKRNKDLFALLYGTPDGKSTVATVSPTNVSDRDYFQKAMKTGKIAMSSPVISKSLGKPVINFNYPIQENGKIIGWAGGGITLDRISEQIASYKIGQNGYAFLLDNNGTVIAHPNKELNMKVNYLKDEGVNQPLKDLSKQIVGGEPGVALYRDESNQEHFVAFRPVPGADWSVAVSLPASEVLGPLNAMMATFLWVTLLLLALVAATTYYFSNRFTEPILQLRDHATQISQGDLSHNFEQMETQQDEVGELAKAFKEMMANLREVICNVQEHATQVSGYSKKMVESSVQTVKATQQIAITSQEVALGAHDTVQRTIKSSESNQRLALSIRLVTERTEAAARRVNDAFKYAEDGRETLERVNHQMRTIQSSVNESSEVVKNLGQRSQAIGQIVEVISNIASQTNMLALNAAIEAARAGEQGRGFAVVADEVRKLAEQSGAAANEIRHLIEEIQVRTQEAVRTMASGTSTVEEGSKIVVDVNRFFEAIVESINNVLTDTKQALSAVKEIAQNGDQIADEIEAIKDIAQRSSAGTENVAAATQEQVAIMEEIQNFAGNLGDMSERLAKLVHRFQV</sequence>
<protein>
    <submittedName>
        <fullName evidence="13">HAMP domain-containing protein</fullName>
    </submittedName>
</protein>
<keyword evidence="2" id="KW-1003">Cell membrane</keyword>
<evidence type="ECO:0000256" key="8">
    <source>
        <dbReference type="ARBA" id="ARBA00029447"/>
    </source>
</evidence>
<evidence type="ECO:0000256" key="2">
    <source>
        <dbReference type="ARBA" id="ARBA00022475"/>
    </source>
</evidence>
<dbReference type="PRINTS" id="PR00260">
    <property type="entry name" value="CHEMTRNSDUCR"/>
</dbReference>
<dbReference type="Pfam" id="PF02743">
    <property type="entry name" value="dCache_1"/>
    <property type="match status" value="1"/>
</dbReference>
<dbReference type="OrthoDB" id="597657at2"/>
<feature type="domain" description="Methyl-accepting transducer" evidence="11">
    <location>
        <begin position="373"/>
        <end position="609"/>
    </location>
</feature>
<keyword evidence="6 10" id="KW-0472">Membrane</keyword>
<evidence type="ECO:0000256" key="9">
    <source>
        <dbReference type="PROSITE-ProRule" id="PRU00284"/>
    </source>
</evidence>
<keyword evidence="14" id="KW-1185">Reference proteome</keyword>
<dbReference type="SMART" id="SM00304">
    <property type="entry name" value="HAMP"/>
    <property type="match status" value="1"/>
</dbReference>
<dbReference type="GO" id="GO:0006935">
    <property type="term" value="P:chemotaxis"/>
    <property type="evidence" value="ECO:0007669"/>
    <property type="project" value="UniProtKB-KW"/>
</dbReference>
<comment type="subcellular location">
    <subcellularLocation>
        <location evidence="1">Cell membrane</location>
        <topology evidence="1">Multi-pass membrane protein</topology>
    </subcellularLocation>
</comment>
<dbReference type="PROSITE" id="PS50885">
    <property type="entry name" value="HAMP"/>
    <property type="match status" value="1"/>
</dbReference>
<dbReference type="InterPro" id="IPR004089">
    <property type="entry name" value="MCPsignal_dom"/>
</dbReference>
<dbReference type="SMART" id="SM00283">
    <property type="entry name" value="MA"/>
    <property type="match status" value="1"/>
</dbReference>
<feature type="domain" description="HAMP" evidence="12">
    <location>
        <begin position="300"/>
        <end position="354"/>
    </location>
</feature>
<accession>A0A845LGW6</accession>
<gene>
    <name evidence="13" type="ORF">GTO89_06625</name>
</gene>
<evidence type="ECO:0000256" key="3">
    <source>
        <dbReference type="ARBA" id="ARBA00022500"/>
    </source>
</evidence>
<comment type="caution">
    <text evidence="13">The sequence shown here is derived from an EMBL/GenBank/DDBJ whole genome shotgun (WGS) entry which is preliminary data.</text>
</comment>
<evidence type="ECO:0000259" key="12">
    <source>
        <dbReference type="PROSITE" id="PS50885"/>
    </source>
</evidence>
<keyword evidence="3" id="KW-0145">Chemotaxis</keyword>
<dbReference type="PANTHER" id="PTHR32089:SF112">
    <property type="entry name" value="LYSOZYME-LIKE PROTEIN-RELATED"/>
    <property type="match status" value="1"/>
</dbReference>
<evidence type="ECO:0000313" key="14">
    <source>
        <dbReference type="Proteomes" id="UP000471031"/>
    </source>
</evidence>
<dbReference type="InterPro" id="IPR029151">
    <property type="entry name" value="Sensor-like_sf"/>
</dbReference>
<dbReference type="CDD" id="cd12912">
    <property type="entry name" value="PDC2_MCP_like"/>
    <property type="match status" value="1"/>
</dbReference>
<dbReference type="AlphaFoldDB" id="A0A845LGW6"/>
<dbReference type="CDD" id="cd06225">
    <property type="entry name" value="HAMP"/>
    <property type="match status" value="1"/>
</dbReference>
<dbReference type="Gene3D" id="3.30.450.20">
    <property type="entry name" value="PAS domain"/>
    <property type="match status" value="1"/>
</dbReference>